<organism evidence="2">
    <name type="scientific">marine sediment metagenome</name>
    <dbReference type="NCBI Taxonomy" id="412755"/>
    <lineage>
        <taxon>unclassified sequences</taxon>
        <taxon>metagenomes</taxon>
        <taxon>ecological metagenomes</taxon>
    </lineage>
</organism>
<protein>
    <submittedName>
        <fullName evidence="2">Uncharacterized protein</fullName>
    </submittedName>
</protein>
<dbReference type="EMBL" id="BARU01035412">
    <property type="protein sequence ID" value="GAH80356.1"/>
    <property type="molecule type" value="Genomic_DNA"/>
</dbReference>
<reference evidence="2" key="1">
    <citation type="journal article" date="2014" name="Front. Microbiol.">
        <title>High frequency of phylogenetically diverse reductive dehalogenase-homologous genes in deep subseafloor sedimentary metagenomes.</title>
        <authorList>
            <person name="Kawai M."/>
            <person name="Futagami T."/>
            <person name="Toyoda A."/>
            <person name="Takaki Y."/>
            <person name="Nishi S."/>
            <person name="Hori S."/>
            <person name="Arai W."/>
            <person name="Tsubouchi T."/>
            <person name="Morono Y."/>
            <person name="Uchiyama I."/>
            <person name="Ito T."/>
            <person name="Fujiyama A."/>
            <person name="Inagaki F."/>
            <person name="Takami H."/>
        </authorList>
    </citation>
    <scope>NUCLEOTIDE SEQUENCE</scope>
    <source>
        <strain evidence="2">Expedition CK06-06</strain>
    </source>
</reference>
<feature type="compositionally biased region" description="Basic and acidic residues" evidence="1">
    <location>
        <begin position="10"/>
        <end position="19"/>
    </location>
</feature>
<evidence type="ECO:0000313" key="2">
    <source>
        <dbReference type="EMBL" id="GAH80356.1"/>
    </source>
</evidence>
<comment type="caution">
    <text evidence="2">The sequence shown here is derived from an EMBL/GenBank/DDBJ whole genome shotgun (WGS) entry which is preliminary data.</text>
</comment>
<feature type="region of interest" description="Disordered" evidence="1">
    <location>
        <begin position="1"/>
        <end position="47"/>
    </location>
</feature>
<accession>X1ID56</accession>
<feature type="non-terminal residue" evidence="2">
    <location>
        <position position="1"/>
    </location>
</feature>
<gene>
    <name evidence="2" type="ORF">S03H2_55448</name>
</gene>
<proteinExistence type="predicted"/>
<sequence length="47" mass="4869">GRIMAMTAKPGEKPPRSGEYKPVGPHGGRVDAPSVTIDGKSLQPAIL</sequence>
<evidence type="ECO:0000256" key="1">
    <source>
        <dbReference type="SAM" id="MobiDB-lite"/>
    </source>
</evidence>
<name>X1ID56_9ZZZZ</name>
<dbReference type="AlphaFoldDB" id="X1ID56"/>